<dbReference type="OrthoDB" id="164456at2"/>
<dbReference type="STRING" id="211165.GCA_000317285_06108"/>
<dbReference type="PANTHER" id="PTHR42188:SF1">
    <property type="entry name" value="23S RRNA-SPECIFIC ENDONUCLEASE VAPC20"/>
    <property type="match status" value="1"/>
</dbReference>
<proteinExistence type="predicted"/>
<comment type="caution">
    <text evidence="2">The sequence shown here is derived from an EMBL/GenBank/DDBJ whole genome shotgun (WGS) entry which is preliminary data.</text>
</comment>
<dbReference type="InterPro" id="IPR002716">
    <property type="entry name" value="PIN_dom"/>
</dbReference>
<evidence type="ECO:0000313" key="2">
    <source>
        <dbReference type="EMBL" id="RUR85720.1"/>
    </source>
</evidence>
<reference evidence="2 3" key="1">
    <citation type="journal article" date="2019" name="Genome Biol. Evol.">
        <title>Day and night: Metabolic profiles and evolutionary relationships of six axenic non-marine cyanobacteria.</title>
        <authorList>
            <person name="Will S.E."/>
            <person name="Henke P."/>
            <person name="Boedeker C."/>
            <person name="Huang S."/>
            <person name="Brinkmann H."/>
            <person name="Rohde M."/>
            <person name="Jarek M."/>
            <person name="Friedl T."/>
            <person name="Seufert S."/>
            <person name="Schumacher M."/>
            <person name="Overmann J."/>
            <person name="Neumann-Schaal M."/>
            <person name="Petersen J."/>
        </authorList>
    </citation>
    <scope>NUCLEOTIDE SEQUENCE [LARGE SCALE GENOMIC DNA]</scope>
    <source>
        <strain evidence="2 3">PCC 6912</strain>
    </source>
</reference>
<dbReference type="RefSeq" id="WP_016879796.1">
    <property type="nucleotide sequence ID" value="NZ_AJLN01000141.1"/>
</dbReference>
<dbReference type="SUPFAM" id="SSF88723">
    <property type="entry name" value="PIN domain-like"/>
    <property type="match status" value="1"/>
</dbReference>
<name>A0A3S0YIQ0_CHLFR</name>
<dbReference type="GO" id="GO:0004521">
    <property type="term" value="F:RNA endonuclease activity"/>
    <property type="evidence" value="ECO:0007669"/>
    <property type="project" value="InterPro"/>
</dbReference>
<protein>
    <recommendedName>
        <fullName evidence="1">PIN domain-containing protein</fullName>
    </recommendedName>
</protein>
<dbReference type="InterPro" id="IPR039018">
    <property type="entry name" value="VapC20-like"/>
</dbReference>
<dbReference type="InterPro" id="IPR029060">
    <property type="entry name" value="PIN-like_dom_sf"/>
</dbReference>
<gene>
    <name evidence="2" type="ORF">PCC6912_05450</name>
</gene>
<dbReference type="EMBL" id="RSCJ01000002">
    <property type="protein sequence ID" value="RUR85720.1"/>
    <property type="molecule type" value="Genomic_DNA"/>
</dbReference>
<feature type="domain" description="PIN" evidence="1">
    <location>
        <begin position="5"/>
        <end position="128"/>
    </location>
</feature>
<organism evidence="2 3">
    <name type="scientific">Chlorogloeopsis fritschii PCC 6912</name>
    <dbReference type="NCBI Taxonomy" id="211165"/>
    <lineage>
        <taxon>Bacteria</taxon>
        <taxon>Bacillati</taxon>
        <taxon>Cyanobacteriota</taxon>
        <taxon>Cyanophyceae</taxon>
        <taxon>Nostocales</taxon>
        <taxon>Chlorogloeopsidaceae</taxon>
        <taxon>Chlorogloeopsis</taxon>
    </lineage>
</organism>
<sequence length="135" mass="15766">MPTEIIVDTSALIAFFIQSERHHSAVKNYFLQHPHTRWVILSTIFDETVTWIRARVSIHHSIQIGHLLREEHRYLALSEADDFATWEAFCQYDDKAWSYTDCSILVMAHRLKIMEVIAFDEHIRQMAGLGIVCLP</sequence>
<dbReference type="GO" id="GO:0016075">
    <property type="term" value="P:rRNA catabolic process"/>
    <property type="evidence" value="ECO:0007669"/>
    <property type="project" value="TreeGrafter"/>
</dbReference>
<evidence type="ECO:0000259" key="1">
    <source>
        <dbReference type="Pfam" id="PF01850"/>
    </source>
</evidence>
<evidence type="ECO:0000313" key="3">
    <source>
        <dbReference type="Proteomes" id="UP000268857"/>
    </source>
</evidence>
<keyword evidence="3" id="KW-1185">Reference proteome</keyword>
<dbReference type="AlphaFoldDB" id="A0A3S0YIQ0"/>
<dbReference type="Gene3D" id="3.40.50.1010">
    <property type="entry name" value="5'-nuclease"/>
    <property type="match status" value="1"/>
</dbReference>
<dbReference type="Proteomes" id="UP000268857">
    <property type="component" value="Unassembled WGS sequence"/>
</dbReference>
<dbReference type="PANTHER" id="PTHR42188">
    <property type="entry name" value="23S RRNA-SPECIFIC ENDONUCLEASE VAPC20"/>
    <property type="match status" value="1"/>
</dbReference>
<dbReference type="Pfam" id="PF01850">
    <property type="entry name" value="PIN"/>
    <property type="match status" value="1"/>
</dbReference>
<accession>A0A3S0YIQ0</accession>